<name>A0A1T2XK35_9BACL</name>
<protein>
    <submittedName>
        <fullName evidence="2">Uncharacterized protein</fullName>
    </submittedName>
</protein>
<dbReference type="EMBL" id="MSZX01000002">
    <property type="protein sequence ID" value="OPA80230.1"/>
    <property type="molecule type" value="Genomic_DNA"/>
</dbReference>
<evidence type="ECO:0000313" key="3">
    <source>
        <dbReference type="Proteomes" id="UP000190188"/>
    </source>
</evidence>
<dbReference type="AlphaFoldDB" id="A0A1T2XK35"/>
<gene>
    <name evidence="2" type="ORF">BVG16_05660</name>
</gene>
<accession>A0A1T2XK35</accession>
<keyword evidence="3" id="KW-1185">Reference proteome</keyword>
<comment type="caution">
    <text evidence="2">The sequence shown here is derived from an EMBL/GenBank/DDBJ whole genome shotgun (WGS) entry which is preliminary data.</text>
</comment>
<reference evidence="2 3" key="1">
    <citation type="submission" date="2017-01" db="EMBL/GenBank/DDBJ databases">
        <title>Genome analysis of Paenibacillus selenitrireducens ES3-24.</title>
        <authorList>
            <person name="Xu D."/>
            <person name="Yao R."/>
            <person name="Zheng S."/>
        </authorList>
    </citation>
    <scope>NUCLEOTIDE SEQUENCE [LARGE SCALE GENOMIC DNA]</scope>
    <source>
        <strain evidence="2 3">ES3-24</strain>
    </source>
</reference>
<dbReference type="Proteomes" id="UP000190188">
    <property type="component" value="Unassembled WGS sequence"/>
</dbReference>
<dbReference type="STRING" id="1324314.BVG16_05660"/>
<proteinExistence type="predicted"/>
<evidence type="ECO:0000313" key="2">
    <source>
        <dbReference type="EMBL" id="OPA80230.1"/>
    </source>
</evidence>
<sequence>MNGSDFWHEGLAPEEIEEMKPVPVPDPIEMLGEQMVQRELEAHELRTQNEVLGNQIVEKDLQILDLKAQNDTISGNVTALELRLLELEAKADV</sequence>
<evidence type="ECO:0000256" key="1">
    <source>
        <dbReference type="SAM" id="MobiDB-lite"/>
    </source>
</evidence>
<feature type="region of interest" description="Disordered" evidence="1">
    <location>
        <begin position="1"/>
        <end position="26"/>
    </location>
</feature>
<organism evidence="2 3">
    <name type="scientific">Paenibacillus selenitireducens</name>
    <dbReference type="NCBI Taxonomy" id="1324314"/>
    <lineage>
        <taxon>Bacteria</taxon>
        <taxon>Bacillati</taxon>
        <taxon>Bacillota</taxon>
        <taxon>Bacilli</taxon>
        <taxon>Bacillales</taxon>
        <taxon>Paenibacillaceae</taxon>
        <taxon>Paenibacillus</taxon>
    </lineage>
</organism>